<evidence type="ECO:0000256" key="2">
    <source>
        <dbReference type="ARBA" id="ARBA00022980"/>
    </source>
</evidence>
<organism evidence="6 7">
    <name type="scientific">Cephaloticoccus primus</name>
    <dbReference type="NCBI Taxonomy" id="1548207"/>
    <lineage>
        <taxon>Bacteria</taxon>
        <taxon>Pseudomonadati</taxon>
        <taxon>Verrucomicrobiota</taxon>
        <taxon>Opitutia</taxon>
        <taxon>Opitutales</taxon>
        <taxon>Opitutaceae</taxon>
        <taxon>Cephaloticoccus</taxon>
    </lineage>
</organism>
<evidence type="ECO:0000256" key="1">
    <source>
        <dbReference type="ARBA" id="ARBA00009254"/>
    </source>
</evidence>
<comment type="similarity">
    <text evidence="1 5">Belongs to the universal ribosomal protein uL29 family.</text>
</comment>
<dbReference type="PROSITE" id="PS00579">
    <property type="entry name" value="RIBOSOMAL_L29"/>
    <property type="match status" value="1"/>
</dbReference>
<keyword evidence="3 5" id="KW-0687">Ribonucleoprotein</keyword>
<dbReference type="InterPro" id="IPR018254">
    <property type="entry name" value="Ribosomal_uL29_CS"/>
</dbReference>
<dbReference type="Pfam" id="PF00831">
    <property type="entry name" value="Ribosomal_L29"/>
    <property type="match status" value="1"/>
</dbReference>
<dbReference type="SUPFAM" id="SSF46561">
    <property type="entry name" value="Ribosomal protein L29 (L29p)"/>
    <property type="match status" value="1"/>
</dbReference>
<dbReference type="InterPro" id="IPR036049">
    <property type="entry name" value="Ribosomal_uL29_sf"/>
</dbReference>
<dbReference type="GO" id="GO:0003735">
    <property type="term" value="F:structural constituent of ribosome"/>
    <property type="evidence" value="ECO:0007669"/>
    <property type="project" value="InterPro"/>
</dbReference>
<dbReference type="Proteomes" id="UP000070058">
    <property type="component" value="Unassembled WGS sequence"/>
</dbReference>
<keyword evidence="2 5" id="KW-0689">Ribosomal protein</keyword>
<dbReference type="FunFam" id="1.10.287.310:FF:000001">
    <property type="entry name" value="50S ribosomal protein L29"/>
    <property type="match status" value="1"/>
</dbReference>
<comment type="caution">
    <text evidence="6">The sequence shown here is derived from an EMBL/GenBank/DDBJ whole genome shotgun (WGS) entry which is preliminary data.</text>
</comment>
<dbReference type="GO" id="GO:0006412">
    <property type="term" value="P:translation"/>
    <property type="evidence" value="ECO:0007669"/>
    <property type="project" value="UniProtKB-UniRule"/>
</dbReference>
<sequence length="65" mass="7613">MTSKEIRELSPVEITAKLRESRDQLLQMRLRKQTGQLEKTHELRALRKTIARLETILNEKGRQAA</sequence>
<evidence type="ECO:0000313" key="6">
    <source>
        <dbReference type="EMBL" id="KXU35102.1"/>
    </source>
</evidence>
<dbReference type="GO" id="GO:0022625">
    <property type="term" value="C:cytosolic large ribosomal subunit"/>
    <property type="evidence" value="ECO:0007669"/>
    <property type="project" value="TreeGrafter"/>
</dbReference>
<dbReference type="PANTHER" id="PTHR10916:SF0">
    <property type="entry name" value="LARGE RIBOSOMAL SUBUNIT PROTEIN UL29C"/>
    <property type="match status" value="1"/>
</dbReference>
<evidence type="ECO:0000256" key="3">
    <source>
        <dbReference type="ARBA" id="ARBA00023274"/>
    </source>
</evidence>
<dbReference type="InterPro" id="IPR050063">
    <property type="entry name" value="Ribosomal_protein_uL29"/>
</dbReference>
<keyword evidence="7" id="KW-1185">Reference proteome</keyword>
<proteinExistence type="inferred from homology"/>
<reference evidence="7" key="1">
    <citation type="submission" date="2016-02" db="EMBL/GenBank/DDBJ databases">
        <authorList>
            <person name="Sanders J.G."/>
            <person name="Lin J.Y."/>
            <person name="Wertz J.T."/>
            <person name="Russell J.A."/>
            <person name="Moreau C.S."/>
            <person name="Powell S."/>
        </authorList>
    </citation>
    <scope>NUCLEOTIDE SEQUENCE [LARGE SCALE GENOMIC DNA]</scope>
    <source>
        <strain evidence="7">CAG34</strain>
    </source>
</reference>
<dbReference type="RefSeq" id="WP_068630641.1">
    <property type="nucleotide sequence ID" value="NZ_LSZQ01000052.1"/>
</dbReference>
<protein>
    <recommendedName>
        <fullName evidence="4 5">Large ribosomal subunit protein uL29</fullName>
    </recommendedName>
</protein>
<evidence type="ECO:0000256" key="5">
    <source>
        <dbReference type="HAMAP-Rule" id="MF_00374"/>
    </source>
</evidence>
<dbReference type="STRING" id="1548207.AXK11_07040"/>
<evidence type="ECO:0000313" key="7">
    <source>
        <dbReference type="Proteomes" id="UP000070058"/>
    </source>
</evidence>
<name>A0A139SKL1_9BACT</name>
<dbReference type="NCBIfam" id="TIGR00012">
    <property type="entry name" value="L29"/>
    <property type="match status" value="1"/>
</dbReference>
<dbReference type="EMBL" id="LSZQ01000052">
    <property type="protein sequence ID" value="KXU35102.1"/>
    <property type="molecule type" value="Genomic_DNA"/>
</dbReference>
<evidence type="ECO:0000256" key="4">
    <source>
        <dbReference type="ARBA" id="ARBA00035204"/>
    </source>
</evidence>
<accession>A0A139SKL1</accession>
<dbReference type="OrthoDB" id="9815192at2"/>
<dbReference type="PANTHER" id="PTHR10916">
    <property type="entry name" value="60S RIBOSOMAL PROTEIN L35/50S RIBOSOMAL PROTEIN L29"/>
    <property type="match status" value="1"/>
</dbReference>
<dbReference type="AlphaFoldDB" id="A0A139SKL1"/>
<gene>
    <name evidence="5" type="primary">rpmC</name>
    <name evidence="6" type="ORF">AXK11_07040</name>
</gene>
<dbReference type="InterPro" id="IPR001854">
    <property type="entry name" value="Ribosomal_uL29"/>
</dbReference>
<dbReference type="HAMAP" id="MF_00374">
    <property type="entry name" value="Ribosomal_uL29"/>
    <property type="match status" value="1"/>
</dbReference>
<dbReference type="Gene3D" id="1.10.287.310">
    <property type="match status" value="1"/>
</dbReference>
<dbReference type="CDD" id="cd00427">
    <property type="entry name" value="Ribosomal_L29_HIP"/>
    <property type="match status" value="1"/>
</dbReference>